<dbReference type="AlphaFoldDB" id="A0A9W8L894"/>
<feature type="signal peptide" evidence="3">
    <location>
        <begin position="1"/>
        <end position="30"/>
    </location>
</feature>
<keyword evidence="3" id="KW-0732">Signal</keyword>
<feature type="domain" description="ABC transporter" evidence="4">
    <location>
        <begin position="92"/>
        <end position="136"/>
    </location>
</feature>
<dbReference type="SUPFAM" id="SSF52540">
    <property type="entry name" value="P-loop containing nucleoside triphosphate hydrolases"/>
    <property type="match status" value="1"/>
</dbReference>
<protein>
    <recommendedName>
        <fullName evidence="4">ABC transporter domain-containing protein</fullName>
    </recommendedName>
</protein>
<proteinExistence type="predicted"/>
<dbReference type="Proteomes" id="UP001140011">
    <property type="component" value="Unassembled WGS sequence"/>
</dbReference>
<dbReference type="InterPro" id="IPR027417">
    <property type="entry name" value="P-loop_NTPase"/>
</dbReference>
<dbReference type="EMBL" id="JANBUH010000780">
    <property type="protein sequence ID" value="KAJ2749464.1"/>
    <property type="molecule type" value="Genomic_DNA"/>
</dbReference>
<reference evidence="5" key="1">
    <citation type="submission" date="2022-07" db="EMBL/GenBank/DDBJ databases">
        <title>Phylogenomic reconstructions and comparative analyses of Kickxellomycotina fungi.</title>
        <authorList>
            <person name="Reynolds N.K."/>
            <person name="Stajich J.E."/>
            <person name="Barry K."/>
            <person name="Grigoriev I.V."/>
            <person name="Crous P."/>
            <person name="Smith M.E."/>
        </authorList>
    </citation>
    <scope>NUCLEOTIDE SEQUENCE</scope>
    <source>
        <strain evidence="5">BCRC 34297</strain>
    </source>
</reference>
<evidence type="ECO:0000256" key="1">
    <source>
        <dbReference type="ARBA" id="ARBA00022741"/>
    </source>
</evidence>
<dbReference type="InterPro" id="IPR003439">
    <property type="entry name" value="ABC_transporter-like_ATP-bd"/>
</dbReference>
<dbReference type="PANTHER" id="PTHR24223">
    <property type="entry name" value="ATP-BINDING CASSETTE SUB-FAMILY C"/>
    <property type="match status" value="1"/>
</dbReference>
<dbReference type="InterPro" id="IPR050173">
    <property type="entry name" value="ABC_transporter_C-like"/>
</dbReference>
<dbReference type="GO" id="GO:0042626">
    <property type="term" value="F:ATPase-coupled transmembrane transporter activity"/>
    <property type="evidence" value="ECO:0007669"/>
    <property type="project" value="TreeGrafter"/>
</dbReference>
<name>A0A9W8L894_9FUNG</name>
<feature type="chain" id="PRO_5040720002" description="ABC transporter domain-containing protein" evidence="3">
    <location>
        <begin position="31"/>
        <end position="146"/>
    </location>
</feature>
<dbReference type="GO" id="GO:0016887">
    <property type="term" value="F:ATP hydrolysis activity"/>
    <property type="evidence" value="ECO:0007669"/>
    <property type="project" value="InterPro"/>
</dbReference>
<keyword evidence="1" id="KW-0547">Nucleotide-binding</keyword>
<gene>
    <name evidence="5" type="ORF">GGI19_005649</name>
</gene>
<evidence type="ECO:0000313" key="5">
    <source>
        <dbReference type="EMBL" id="KAJ2749464.1"/>
    </source>
</evidence>
<evidence type="ECO:0000256" key="2">
    <source>
        <dbReference type="ARBA" id="ARBA00022840"/>
    </source>
</evidence>
<evidence type="ECO:0000313" key="6">
    <source>
        <dbReference type="Proteomes" id="UP001140011"/>
    </source>
</evidence>
<dbReference type="GO" id="GO:0005524">
    <property type="term" value="F:ATP binding"/>
    <property type="evidence" value="ECO:0007669"/>
    <property type="project" value="UniProtKB-KW"/>
</dbReference>
<dbReference type="Gene3D" id="3.40.50.300">
    <property type="entry name" value="P-loop containing nucleotide triphosphate hydrolases"/>
    <property type="match status" value="1"/>
</dbReference>
<evidence type="ECO:0000259" key="4">
    <source>
        <dbReference type="Pfam" id="PF00005"/>
    </source>
</evidence>
<sequence>MATAALVSTLSATSPAWVLALMALTELTYASLDATIRFNLDPFSEYPDELPWDALKHAYLVREHDSQTTSIATSVYNGGGYANDAGMEFMGGTVTLLDAEVKENGQNLSLGQIQLVALARALVRRSRLVITDKATASVDVDTDDHI</sequence>
<comment type="caution">
    <text evidence="5">The sequence shown here is derived from an EMBL/GenBank/DDBJ whole genome shotgun (WGS) entry which is preliminary data.</text>
</comment>
<dbReference type="Pfam" id="PF00005">
    <property type="entry name" value="ABC_tran"/>
    <property type="match status" value="1"/>
</dbReference>
<keyword evidence="6" id="KW-1185">Reference proteome</keyword>
<dbReference type="GO" id="GO:0016020">
    <property type="term" value="C:membrane"/>
    <property type="evidence" value="ECO:0007669"/>
    <property type="project" value="TreeGrafter"/>
</dbReference>
<organism evidence="5 6">
    <name type="scientific">Coemansia pectinata</name>
    <dbReference type="NCBI Taxonomy" id="1052879"/>
    <lineage>
        <taxon>Eukaryota</taxon>
        <taxon>Fungi</taxon>
        <taxon>Fungi incertae sedis</taxon>
        <taxon>Zoopagomycota</taxon>
        <taxon>Kickxellomycotina</taxon>
        <taxon>Kickxellomycetes</taxon>
        <taxon>Kickxellales</taxon>
        <taxon>Kickxellaceae</taxon>
        <taxon>Coemansia</taxon>
    </lineage>
</organism>
<evidence type="ECO:0000256" key="3">
    <source>
        <dbReference type="SAM" id="SignalP"/>
    </source>
</evidence>
<keyword evidence="2" id="KW-0067">ATP-binding</keyword>
<dbReference type="OrthoDB" id="6500128at2759"/>
<accession>A0A9W8L894</accession>